<organism evidence="1 2">
    <name type="scientific">Rhizobium miluonense</name>
    <dbReference type="NCBI Taxonomy" id="411945"/>
    <lineage>
        <taxon>Bacteria</taxon>
        <taxon>Pseudomonadati</taxon>
        <taxon>Pseudomonadota</taxon>
        <taxon>Alphaproteobacteria</taxon>
        <taxon>Hyphomicrobiales</taxon>
        <taxon>Rhizobiaceae</taxon>
        <taxon>Rhizobium/Agrobacterium group</taxon>
        <taxon>Rhizobium</taxon>
    </lineage>
</organism>
<name>A0A1C3VCP4_9HYPH</name>
<proteinExistence type="predicted"/>
<sequence>MALSIKTEEADRLARELSRLTGETMTDAITRAMRERLERLRAEREAQGDYVARMKAFVRERAGRYDRRPVTKQEWDEAVGDTSEELDLPR</sequence>
<reference evidence="2" key="1">
    <citation type="submission" date="2016-08" db="EMBL/GenBank/DDBJ databases">
        <authorList>
            <person name="Varghese N."/>
            <person name="Submissions Spin"/>
        </authorList>
    </citation>
    <scope>NUCLEOTIDE SEQUENCE [LARGE SCALE GENOMIC DNA]</scope>
    <source>
        <strain evidence="2">HAMBI 2971</strain>
    </source>
</reference>
<dbReference type="OrthoDB" id="9814421at2"/>
<gene>
    <name evidence="1" type="ORF">GA0061102_101182</name>
</gene>
<evidence type="ECO:0000313" key="2">
    <source>
        <dbReference type="Proteomes" id="UP000199435"/>
    </source>
</evidence>
<dbReference type="InterPro" id="IPR011660">
    <property type="entry name" value="VapB-like"/>
</dbReference>
<accession>A0A1C3VCP4</accession>
<keyword evidence="2" id="KW-1185">Reference proteome</keyword>
<evidence type="ECO:0008006" key="3">
    <source>
        <dbReference type="Google" id="ProtNLM"/>
    </source>
</evidence>
<dbReference type="EMBL" id="FMAH01000011">
    <property type="protein sequence ID" value="SCB25590.1"/>
    <property type="molecule type" value="Genomic_DNA"/>
</dbReference>
<dbReference type="Proteomes" id="UP000199435">
    <property type="component" value="Unassembled WGS sequence"/>
</dbReference>
<dbReference type="RefSeq" id="WP_092847364.1">
    <property type="nucleotide sequence ID" value="NZ_FMAH01000011.1"/>
</dbReference>
<dbReference type="Pfam" id="PF07704">
    <property type="entry name" value="PSK_trans_fac"/>
    <property type="match status" value="1"/>
</dbReference>
<protein>
    <recommendedName>
        <fullName evidence="3">Transcription factor</fullName>
    </recommendedName>
</protein>
<dbReference type="STRING" id="411945.GA0061102_101182"/>
<evidence type="ECO:0000313" key="1">
    <source>
        <dbReference type="EMBL" id="SCB25590.1"/>
    </source>
</evidence>
<dbReference type="AlphaFoldDB" id="A0A1C3VCP4"/>